<reference evidence="2" key="1">
    <citation type="journal article" date="2013" name="PLoS Pathog.">
        <title>Deciphering the cryptic genome: genome-wide analyses of the rice pathogen Fusarium fujikuroi reveal complex regulation of secondary metabolism and novel metabolites.</title>
        <authorList>
            <person name="Wiemann P."/>
            <person name="Sieber C.M."/>
            <person name="von Bargen K.W."/>
            <person name="Studt L."/>
            <person name="Niehaus E.M."/>
            <person name="Espino J.J."/>
            <person name="Huss K."/>
            <person name="Michielse C.B."/>
            <person name="Albermann S."/>
            <person name="Wagner D."/>
            <person name="Bergner S.V."/>
            <person name="Connolly L.R."/>
            <person name="Fischer A."/>
            <person name="Reuter G."/>
            <person name="Kleigrewe K."/>
            <person name="Bald T."/>
            <person name="Wingfield B.D."/>
            <person name="Ophir R."/>
            <person name="Freeman S."/>
            <person name="Hippler M."/>
            <person name="Smith K.M."/>
            <person name="Brown D.W."/>
            <person name="Proctor R.H."/>
            <person name="Munsterkotter M."/>
            <person name="Freitag M."/>
            <person name="Humpf H.U."/>
            <person name="Guldener U."/>
            <person name="Tudzynski B."/>
        </authorList>
    </citation>
    <scope>NUCLEOTIDE SEQUENCE [LARGE SCALE GENOMIC DNA]</scope>
    <source>
        <strain evidence="2">CBS 195.34 / IMI 58289 / NRRL A-6831</strain>
    </source>
</reference>
<sequence>MEAPFCHTLGQVVHNRRQTPMKALFANEGLVVKPCPDYLLRGDANVLTPIVHSPQPRQQWLHDTAQKPSLLMLRPLSSTATSLGTTSSCSSHLPTMPASFALRLGNSYFVTRNDMSPAMQELSEAAKEAAIIVSNKVGMDPIIDHLYAIITIGEVTTKMER</sequence>
<dbReference type="VEuPathDB" id="FungiDB:FFUJ_08041"/>
<dbReference type="Gene3D" id="3.40.50.720">
    <property type="entry name" value="NAD(P)-binding Rossmann-like Domain"/>
    <property type="match status" value="1"/>
</dbReference>
<dbReference type="Proteomes" id="UP000016800">
    <property type="component" value="Chromosome V"/>
</dbReference>
<protein>
    <submittedName>
        <fullName evidence="1">Uncharacterized protein</fullName>
    </submittedName>
</protein>
<dbReference type="EMBL" id="HF679027">
    <property type="protein sequence ID" value="CCT69104.1"/>
    <property type="molecule type" value="Genomic_DNA"/>
</dbReference>
<organism evidence="1 2">
    <name type="scientific">Gibberella fujikuroi (strain CBS 195.34 / IMI 58289 / NRRL A-6831)</name>
    <name type="common">Bakanae and foot rot disease fungus</name>
    <name type="synonym">Fusarium fujikuroi</name>
    <dbReference type="NCBI Taxonomy" id="1279085"/>
    <lineage>
        <taxon>Eukaryota</taxon>
        <taxon>Fungi</taxon>
        <taxon>Dikarya</taxon>
        <taxon>Ascomycota</taxon>
        <taxon>Pezizomycotina</taxon>
        <taxon>Sordariomycetes</taxon>
        <taxon>Hypocreomycetidae</taxon>
        <taxon>Hypocreales</taxon>
        <taxon>Nectriaceae</taxon>
        <taxon>Fusarium</taxon>
        <taxon>Fusarium fujikuroi species complex</taxon>
    </lineage>
</organism>
<dbReference type="RefSeq" id="XP_023431184.1">
    <property type="nucleotide sequence ID" value="XM_023578363.1"/>
</dbReference>
<dbReference type="HOGENOM" id="CLU_1643835_0_0_1"/>
<proteinExistence type="predicted"/>
<evidence type="ECO:0000313" key="2">
    <source>
        <dbReference type="Proteomes" id="UP000016800"/>
    </source>
</evidence>
<dbReference type="AlphaFoldDB" id="S0E2P5"/>
<name>S0E2P5_GIBF5</name>
<dbReference type="GeneID" id="35401518"/>
<evidence type="ECO:0000313" key="1">
    <source>
        <dbReference type="EMBL" id="CCT69104.1"/>
    </source>
</evidence>
<gene>
    <name evidence="1" type="ORF">FFUJ_08041</name>
</gene>
<dbReference type="STRING" id="1279085.S0E2P5"/>
<accession>S0E2P5</accession>
<keyword evidence="2" id="KW-1185">Reference proteome</keyword>